<proteinExistence type="predicted"/>
<gene>
    <name evidence="1" type="ORF">TNCT_591431</name>
</gene>
<name>A0A8X6LPW1_TRICU</name>
<comment type="caution">
    <text evidence="1">The sequence shown here is derived from an EMBL/GenBank/DDBJ whole genome shotgun (WGS) entry which is preliminary data.</text>
</comment>
<dbReference type="AlphaFoldDB" id="A0A8X6LPW1"/>
<reference evidence="1" key="1">
    <citation type="submission" date="2020-07" db="EMBL/GenBank/DDBJ databases">
        <title>Multicomponent nature underlies the extraordinary mechanical properties of spider dragline silk.</title>
        <authorList>
            <person name="Kono N."/>
            <person name="Nakamura H."/>
            <person name="Mori M."/>
            <person name="Yoshida Y."/>
            <person name="Ohtoshi R."/>
            <person name="Malay A.D."/>
            <person name="Moran D.A.P."/>
            <person name="Tomita M."/>
            <person name="Numata K."/>
            <person name="Arakawa K."/>
        </authorList>
    </citation>
    <scope>NUCLEOTIDE SEQUENCE</scope>
</reference>
<evidence type="ECO:0000313" key="1">
    <source>
        <dbReference type="EMBL" id="GFR16327.1"/>
    </source>
</evidence>
<dbReference type="Proteomes" id="UP000887116">
    <property type="component" value="Unassembled WGS sequence"/>
</dbReference>
<organism evidence="1 2">
    <name type="scientific">Trichonephila clavata</name>
    <name type="common">Joro spider</name>
    <name type="synonym">Nephila clavata</name>
    <dbReference type="NCBI Taxonomy" id="2740835"/>
    <lineage>
        <taxon>Eukaryota</taxon>
        <taxon>Metazoa</taxon>
        <taxon>Ecdysozoa</taxon>
        <taxon>Arthropoda</taxon>
        <taxon>Chelicerata</taxon>
        <taxon>Arachnida</taxon>
        <taxon>Araneae</taxon>
        <taxon>Araneomorphae</taxon>
        <taxon>Entelegynae</taxon>
        <taxon>Araneoidea</taxon>
        <taxon>Nephilidae</taxon>
        <taxon>Trichonephila</taxon>
    </lineage>
</organism>
<evidence type="ECO:0000313" key="2">
    <source>
        <dbReference type="Proteomes" id="UP000887116"/>
    </source>
</evidence>
<keyword evidence="2" id="KW-1185">Reference proteome</keyword>
<sequence>MSPENYPRRRDGRNIIPKERNLIKDPLSGAEREMNGILQHGKICNHTGYQRQVLPAKGPMVGKDTHETPKKRILFAEGWELYY</sequence>
<dbReference type="EMBL" id="BMAO01007491">
    <property type="protein sequence ID" value="GFR16327.1"/>
    <property type="molecule type" value="Genomic_DNA"/>
</dbReference>
<protein>
    <submittedName>
        <fullName evidence="1">Uncharacterized protein</fullName>
    </submittedName>
</protein>
<accession>A0A8X6LPW1</accession>